<dbReference type="AlphaFoldDB" id="A0AAD8RNY4"/>
<dbReference type="PANTHER" id="PTHR33170">
    <property type="entry name" value="DUF4283 DOMAIN-CONTAINING PROTEIN-RELATED"/>
    <property type="match status" value="1"/>
</dbReference>
<dbReference type="EMBL" id="JAUUTY010000005">
    <property type="protein sequence ID" value="KAK1628434.1"/>
    <property type="molecule type" value="Genomic_DNA"/>
</dbReference>
<sequence length="841" mass="90661">MPNGGGRGDTGGDGGGQRGFQGDPGAGPSGFGGQRGFQGDPGDGSSSFGGQGPGNHGGFNGVGYDYGRGAGRGGFDAGRGGFNGGGRGYQGHDGYPGFNAFNDGYQGGGPPGNFYGNFHPGAGGGDFFRGNDFGAGDYGYRNRRRYEFRGNRANGNTRGRGRGRNPPVTIPPETQEIQGAIAEDATRNQNHVAVVQQQRALATQKQQTKTQTGEKKQVAVQQKATKTVLTGDAAAGVSKATNVGAKQPKKKEKNPDKIKCFRCDDVGHFSIDCKAEICDFCESADHANDDCHLHIAPKPKISMYGYGHEELMFLEVDSTDDYRPRSDSGRMCRIKVSGGVLSIENIVERLRWLVDDNFSWDVQPQGDNVYKTQFPNKQELVRATRFGSCKVKDTACSIEFTEWKSAVQPVAKLDEVWILTSGVPDGMIRNYLTLWGLGYFIGKTKQVDMAYTRRHGVVRSLIKVTDIAHIPYQKVVFYEDEGYKLTFEVEEDFIPVDEDEDMLNAQDGNDDKEDESRNAEQSKDKNSNNKPSGNQTSASSPKRSGVIINAPNVRTTGLEPNMRFGSFSDRWADQVEKAETVHSTGGASSACRRLFSSAGDQRTSDVAQEETVAADAHPHRCELHDGEPEKPASTFDESYPGRDPLLDTTRVDETAQFLNASANKSIIVSDRRSQDALAVDAEMRMQPHESKRGSVLPGKNLGVASVVKSATPVSVRSSPSTPNGSSMVSGGQTARGEEAVSPTREQVIAFGGVADPLAAGVRSSDRIRAQPNADETQLHRAMHLAQQRDSPAFTGYPYGYPLDPRVVLSSSGGATGAYGFWMHPSGDGCSGYLQPGWLAAF</sequence>
<feature type="compositionally biased region" description="Low complexity" evidence="2">
    <location>
        <begin position="712"/>
        <end position="722"/>
    </location>
</feature>
<dbReference type="GO" id="GO:0003676">
    <property type="term" value="F:nucleic acid binding"/>
    <property type="evidence" value="ECO:0007669"/>
    <property type="project" value="InterPro"/>
</dbReference>
<reference evidence="4" key="1">
    <citation type="submission" date="2023-07" db="EMBL/GenBank/DDBJ databases">
        <title>A chromosome-level genome assembly of Lolium multiflorum.</title>
        <authorList>
            <person name="Chen Y."/>
            <person name="Copetti D."/>
            <person name="Kolliker R."/>
            <person name="Studer B."/>
        </authorList>
    </citation>
    <scope>NUCLEOTIDE SEQUENCE</scope>
    <source>
        <strain evidence="4">02402/16</strain>
        <tissue evidence="4">Leaf</tissue>
    </source>
</reference>
<dbReference type="SUPFAM" id="SSF57756">
    <property type="entry name" value="Retrovirus zinc finger-like domains"/>
    <property type="match status" value="1"/>
</dbReference>
<comment type="caution">
    <text evidence="4">The sequence shown here is derived from an EMBL/GenBank/DDBJ whole genome shotgun (WGS) entry which is preliminary data.</text>
</comment>
<dbReference type="GO" id="GO:0008270">
    <property type="term" value="F:zinc ion binding"/>
    <property type="evidence" value="ECO:0007669"/>
    <property type="project" value="UniProtKB-KW"/>
</dbReference>
<dbReference type="InterPro" id="IPR036875">
    <property type="entry name" value="Znf_CCHC_sf"/>
</dbReference>
<dbReference type="Gene3D" id="4.10.60.10">
    <property type="entry name" value="Zinc finger, CCHC-type"/>
    <property type="match status" value="1"/>
</dbReference>
<feature type="compositionally biased region" description="Basic and acidic residues" evidence="2">
    <location>
        <begin position="514"/>
        <end position="527"/>
    </location>
</feature>
<evidence type="ECO:0000256" key="2">
    <source>
        <dbReference type="SAM" id="MobiDB-lite"/>
    </source>
</evidence>
<feature type="region of interest" description="Disordered" evidence="2">
    <location>
        <begin position="712"/>
        <end position="738"/>
    </location>
</feature>
<keyword evidence="1" id="KW-0862">Zinc</keyword>
<feature type="region of interest" description="Disordered" evidence="2">
    <location>
        <begin position="1"/>
        <end position="69"/>
    </location>
</feature>
<feature type="compositionally biased region" description="Polar residues" evidence="2">
    <location>
        <begin position="528"/>
        <end position="542"/>
    </location>
</feature>
<keyword evidence="1" id="KW-0479">Metal-binding</keyword>
<evidence type="ECO:0000313" key="4">
    <source>
        <dbReference type="EMBL" id="KAK1628434.1"/>
    </source>
</evidence>
<accession>A0AAD8RNY4</accession>
<evidence type="ECO:0000256" key="1">
    <source>
        <dbReference type="PROSITE-ProRule" id="PRU00047"/>
    </source>
</evidence>
<protein>
    <recommendedName>
        <fullName evidence="3">CCHC-type domain-containing protein</fullName>
    </recommendedName>
</protein>
<evidence type="ECO:0000313" key="5">
    <source>
        <dbReference type="Proteomes" id="UP001231189"/>
    </source>
</evidence>
<dbReference type="PROSITE" id="PS50158">
    <property type="entry name" value="ZF_CCHC"/>
    <property type="match status" value="1"/>
</dbReference>
<feature type="compositionally biased region" description="Basic and acidic residues" evidence="2">
    <location>
        <begin position="616"/>
        <end position="630"/>
    </location>
</feature>
<dbReference type="InterPro" id="IPR001878">
    <property type="entry name" value="Znf_CCHC"/>
</dbReference>
<feature type="region of interest" description="Disordered" evidence="2">
    <location>
        <begin position="615"/>
        <end position="646"/>
    </location>
</feature>
<gene>
    <name evidence="4" type="ORF">QYE76_002749</name>
</gene>
<feature type="domain" description="CCHC-type" evidence="3">
    <location>
        <begin position="259"/>
        <end position="274"/>
    </location>
</feature>
<evidence type="ECO:0000259" key="3">
    <source>
        <dbReference type="PROSITE" id="PS50158"/>
    </source>
</evidence>
<name>A0AAD8RNY4_LOLMU</name>
<feature type="region of interest" description="Disordered" evidence="2">
    <location>
        <begin position="149"/>
        <end position="171"/>
    </location>
</feature>
<dbReference type="PANTHER" id="PTHR33170:SF40">
    <property type="entry name" value="OS04G0557100 PROTEIN"/>
    <property type="match status" value="1"/>
</dbReference>
<feature type="compositionally biased region" description="Acidic residues" evidence="2">
    <location>
        <begin position="498"/>
        <end position="513"/>
    </location>
</feature>
<feature type="compositionally biased region" description="Polar residues" evidence="2">
    <location>
        <begin position="723"/>
        <end position="732"/>
    </location>
</feature>
<dbReference type="Proteomes" id="UP001231189">
    <property type="component" value="Unassembled WGS sequence"/>
</dbReference>
<organism evidence="4 5">
    <name type="scientific">Lolium multiflorum</name>
    <name type="common">Italian ryegrass</name>
    <name type="synonym">Lolium perenne subsp. multiflorum</name>
    <dbReference type="NCBI Taxonomy" id="4521"/>
    <lineage>
        <taxon>Eukaryota</taxon>
        <taxon>Viridiplantae</taxon>
        <taxon>Streptophyta</taxon>
        <taxon>Embryophyta</taxon>
        <taxon>Tracheophyta</taxon>
        <taxon>Spermatophyta</taxon>
        <taxon>Magnoliopsida</taxon>
        <taxon>Liliopsida</taxon>
        <taxon>Poales</taxon>
        <taxon>Poaceae</taxon>
        <taxon>BOP clade</taxon>
        <taxon>Pooideae</taxon>
        <taxon>Poodae</taxon>
        <taxon>Poeae</taxon>
        <taxon>Poeae Chloroplast Group 2 (Poeae type)</taxon>
        <taxon>Loliodinae</taxon>
        <taxon>Loliinae</taxon>
        <taxon>Lolium</taxon>
    </lineage>
</organism>
<keyword evidence="1" id="KW-0863">Zinc-finger</keyword>
<keyword evidence="5" id="KW-1185">Reference proteome</keyword>
<feature type="region of interest" description="Disordered" evidence="2">
    <location>
        <begin position="498"/>
        <end position="561"/>
    </location>
</feature>
<proteinExistence type="predicted"/>